<dbReference type="PIRSF" id="PIRSF028451">
    <property type="entry name" value="UCP028451"/>
    <property type="match status" value="1"/>
</dbReference>
<gene>
    <name evidence="1" type="ORF">ACFSCS_05655</name>
</gene>
<accession>A0ABW4RTM0</accession>
<keyword evidence="2" id="KW-1185">Reference proteome</keyword>
<comment type="caution">
    <text evidence="1">The sequence shown here is derived from an EMBL/GenBank/DDBJ whole genome shotgun (WGS) entry which is preliminary data.</text>
</comment>
<organism evidence="1 2">
    <name type="scientific">Luteococcus peritonei</name>
    <dbReference type="NCBI Taxonomy" id="88874"/>
    <lineage>
        <taxon>Bacteria</taxon>
        <taxon>Bacillati</taxon>
        <taxon>Actinomycetota</taxon>
        <taxon>Actinomycetes</taxon>
        <taxon>Propionibacteriales</taxon>
        <taxon>Propionibacteriaceae</taxon>
        <taxon>Luteococcus</taxon>
    </lineage>
</organism>
<sequence>MAFTGIPRDAVAFYAELEANNSREWWLANKQRYESSVRRPFVELGEEVAPAFGEPKVFRPYRDVRFSLDKTPYKTHQGLYVQRSAHNGWYLQVDSGGFLLAGGQWWMAGDQLSRFRSAVANDATGVQLEAILRELVEAGYVVEGEQLKTRPRGVDPDAPRMDLLRRKALSLNLRLGEPGWTSTPEAAEYVNDGWDELRDLVDWLETYVGNSEAPRGRR</sequence>
<dbReference type="EMBL" id="JBHUFZ010000011">
    <property type="protein sequence ID" value="MFD1889677.1"/>
    <property type="molecule type" value="Genomic_DNA"/>
</dbReference>
<name>A0ABW4RTM0_9ACTN</name>
<reference evidence="2" key="1">
    <citation type="journal article" date="2019" name="Int. J. Syst. Evol. Microbiol.">
        <title>The Global Catalogue of Microorganisms (GCM) 10K type strain sequencing project: providing services to taxonomists for standard genome sequencing and annotation.</title>
        <authorList>
            <consortium name="The Broad Institute Genomics Platform"/>
            <consortium name="The Broad Institute Genome Sequencing Center for Infectious Disease"/>
            <person name="Wu L."/>
            <person name="Ma J."/>
        </authorList>
    </citation>
    <scope>NUCLEOTIDE SEQUENCE [LARGE SCALE GENOMIC DNA]</scope>
    <source>
        <strain evidence="2">CAIM 431</strain>
    </source>
</reference>
<dbReference type="PANTHER" id="PTHR36452:SF1">
    <property type="entry name" value="DUF2461 DOMAIN-CONTAINING PROTEIN"/>
    <property type="match status" value="1"/>
</dbReference>
<dbReference type="Pfam" id="PF09365">
    <property type="entry name" value="DUF2461"/>
    <property type="match status" value="1"/>
</dbReference>
<protein>
    <submittedName>
        <fullName evidence="1">DUF2461 domain-containing protein</fullName>
    </submittedName>
</protein>
<dbReference type="RefSeq" id="WP_343872753.1">
    <property type="nucleotide sequence ID" value="NZ_BAAAIX010000009.1"/>
</dbReference>
<dbReference type="PANTHER" id="PTHR36452">
    <property type="entry name" value="CHROMOSOME 12, WHOLE GENOME SHOTGUN SEQUENCE"/>
    <property type="match status" value="1"/>
</dbReference>
<proteinExistence type="predicted"/>
<dbReference type="InterPro" id="IPR015996">
    <property type="entry name" value="UCP028451"/>
</dbReference>
<dbReference type="Proteomes" id="UP001597326">
    <property type="component" value="Unassembled WGS sequence"/>
</dbReference>
<evidence type="ECO:0000313" key="2">
    <source>
        <dbReference type="Proteomes" id="UP001597326"/>
    </source>
</evidence>
<dbReference type="InterPro" id="IPR012808">
    <property type="entry name" value="CHP02453"/>
</dbReference>
<dbReference type="NCBIfam" id="TIGR02453">
    <property type="entry name" value="TIGR02453 family protein"/>
    <property type="match status" value="1"/>
</dbReference>
<evidence type="ECO:0000313" key="1">
    <source>
        <dbReference type="EMBL" id="MFD1889677.1"/>
    </source>
</evidence>